<evidence type="ECO:0000313" key="3">
    <source>
        <dbReference type="EMBL" id="TKR61308.1"/>
    </source>
</evidence>
<evidence type="ECO:0000256" key="1">
    <source>
        <dbReference type="SAM" id="MobiDB-lite"/>
    </source>
</evidence>
<keyword evidence="4" id="KW-1185">Reference proteome</keyword>
<dbReference type="PANTHER" id="PTHR16124:SF3">
    <property type="entry name" value="MIS18-BINDING PROTEIN 1"/>
    <property type="match status" value="1"/>
</dbReference>
<comment type="caution">
    <text evidence="3">The sequence shown here is derived from an EMBL/GenBank/DDBJ whole genome shotgun (WGS) entry which is preliminary data.</text>
</comment>
<feature type="region of interest" description="Disordered" evidence="1">
    <location>
        <begin position="1"/>
        <end position="29"/>
    </location>
</feature>
<name>A0A4U5LYF0_STECR</name>
<feature type="compositionally biased region" description="Basic and acidic residues" evidence="1">
    <location>
        <begin position="342"/>
        <end position="353"/>
    </location>
</feature>
<feature type="domain" description="SANTA" evidence="2">
    <location>
        <begin position="42"/>
        <end position="135"/>
    </location>
</feature>
<feature type="compositionally biased region" description="Polar residues" evidence="1">
    <location>
        <begin position="11"/>
        <end position="27"/>
    </location>
</feature>
<dbReference type="OrthoDB" id="118550at2759"/>
<evidence type="ECO:0000259" key="2">
    <source>
        <dbReference type="Pfam" id="PF09133"/>
    </source>
</evidence>
<dbReference type="AlphaFoldDB" id="A0A4U5LYF0"/>
<reference evidence="3 4" key="1">
    <citation type="journal article" date="2015" name="Genome Biol.">
        <title>Comparative genomics of Steinernema reveals deeply conserved gene regulatory networks.</title>
        <authorList>
            <person name="Dillman A.R."/>
            <person name="Macchietto M."/>
            <person name="Porter C.F."/>
            <person name="Rogers A."/>
            <person name="Williams B."/>
            <person name="Antoshechkin I."/>
            <person name="Lee M.M."/>
            <person name="Goodwin Z."/>
            <person name="Lu X."/>
            <person name="Lewis E.E."/>
            <person name="Goodrich-Blair H."/>
            <person name="Stock S.P."/>
            <person name="Adams B.J."/>
            <person name="Sternberg P.W."/>
            <person name="Mortazavi A."/>
        </authorList>
    </citation>
    <scope>NUCLEOTIDE SEQUENCE [LARGE SCALE GENOMIC DNA]</scope>
    <source>
        <strain evidence="3 4">ALL</strain>
    </source>
</reference>
<dbReference type="EMBL" id="AZBU02000011">
    <property type="protein sequence ID" value="TKR61308.1"/>
    <property type="molecule type" value="Genomic_DNA"/>
</dbReference>
<dbReference type="Pfam" id="PF09133">
    <property type="entry name" value="SANTA"/>
    <property type="match status" value="2"/>
</dbReference>
<accession>A0A4U5LYF0</accession>
<dbReference type="InterPro" id="IPR039110">
    <property type="entry name" value="KNL2-like"/>
</dbReference>
<protein>
    <recommendedName>
        <fullName evidence="2">SANTA domain-containing protein</fullName>
    </recommendedName>
</protein>
<feature type="region of interest" description="Disordered" evidence="1">
    <location>
        <begin position="330"/>
        <end position="353"/>
    </location>
</feature>
<dbReference type="InterPro" id="IPR015216">
    <property type="entry name" value="SANTA"/>
</dbReference>
<gene>
    <name evidence="3" type="ORF">L596_028432</name>
</gene>
<feature type="domain" description="SANTA" evidence="2">
    <location>
        <begin position="220"/>
        <end position="314"/>
    </location>
</feature>
<reference evidence="3 4" key="2">
    <citation type="journal article" date="2019" name="G3 (Bethesda)">
        <title>Hybrid Assembly of the Genome of the Entomopathogenic Nematode Steinernema carpocapsae Identifies the X-Chromosome.</title>
        <authorList>
            <person name="Serra L."/>
            <person name="Macchietto M."/>
            <person name="Macias-Munoz A."/>
            <person name="McGill C.J."/>
            <person name="Rodriguez I.M."/>
            <person name="Rodriguez B."/>
            <person name="Murad R."/>
            <person name="Mortazavi A."/>
        </authorList>
    </citation>
    <scope>NUCLEOTIDE SEQUENCE [LARGE SCALE GENOMIC DNA]</scope>
    <source>
        <strain evidence="3 4">ALL</strain>
    </source>
</reference>
<dbReference type="PANTHER" id="PTHR16124">
    <property type="entry name" value="MIS18-BINDING PROTEIN 1"/>
    <property type="match status" value="1"/>
</dbReference>
<organism evidence="3 4">
    <name type="scientific">Steinernema carpocapsae</name>
    <name type="common">Entomopathogenic nematode</name>
    <dbReference type="NCBI Taxonomy" id="34508"/>
    <lineage>
        <taxon>Eukaryota</taxon>
        <taxon>Metazoa</taxon>
        <taxon>Ecdysozoa</taxon>
        <taxon>Nematoda</taxon>
        <taxon>Chromadorea</taxon>
        <taxon>Rhabditida</taxon>
        <taxon>Tylenchina</taxon>
        <taxon>Panagrolaimomorpha</taxon>
        <taxon>Strongyloidoidea</taxon>
        <taxon>Steinernematidae</taxon>
        <taxon>Steinernema</taxon>
    </lineage>
</organism>
<evidence type="ECO:0000313" key="4">
    <source>
        <dbReference type="Proteomes" id="UP000298663"/>
    </source>
</evidence>
<dbReference type="GO" id="GO:0000775">
    <property type="term" value="C:chromosome, centromeric region"/>
    <property type="evidence" value="ECO:0007669"/>
    <property type="project" value="TreeGrafter"/>
</dbReference>
<proteinExistence type="predicted"/>
<sequence length="353" mass="40958">MKRRLVDYSMSMASATPRQSVRNASTKRNTRRETLALEMPKIELHNWFIQIQVRNFDPATTPFEGFAVVIWGDRLGTGERWVTTPITAVSKKRILQTEDTIYKLVGPMDIETMLENGFSDDFVRKIEEGLPRNWKWLFQCYYASVQSQAEEYLNQKNLESPPESAFTTPAPRSRYTPVMKRRLVEYSMSMATATPRHSVRNAATKRNPRRETLALEMPKIELQDWYIQILICNFDQTKSPFDGFAVVLRGKRVDTGEAWATTPIASISRKRVLNTTENSYKLVGSIDVDTMLRSGFSDDFVRMIEEGLPKTWKSLFERFYASVQSQAQEFLNQESTRPKRRRSEEMKTSKRLS</sequence>
<dbReference type="Proteomes" id="UP000298663">
    <property type="component" value="Unassembled WGS sequence"/>
</dbReference>